<organism evidence="1 2">
    <name type="scientific">Litoribacter ruber</name>
    <dbReference type="NCBI Taxonomy" id="702568"/>
    <lineage>
        <taxon>Bacteria</taxon>
        <taxon>Pseudomonadati</taxon>
        <taxon>Bacteroidota</taxon>
        <taxon>Cytophagia</taxon>
        <taxon>Cytophagales</taxon>
        <taxon>Cyclobacteriaceae</taxon>
        <taxon>Litoribacter</taxon>
    </lineage>
</organism>
<dbReference type="Proteomes" id="UP001319104">
    <property type="component" value="Unassembled WGS sequence"/>
</dbReference>
<proteinExistence type="predicted"/>
<name>A0AAP2CLH4_9BACT</name>
<accession>A0AAP2CLH4</accession>
<protein>
    <submittedName>
        <fullName evidence="1">HK97 gp10 family phage protein</fullName>
    </submittedName>
</protein>
<reference evidence="1 2" key="1">
    <citation type="submission" date="2021-05" db="EMBL/GenBank/DDBJ databases">
        <authorList>
            <person name="Zhang Z.D."/>
            <person name="Osman G."/>
        </authorList>
    </citation>
    <scope>NUCLEOTIDE SEQUENCE [LARGE SCALE GENOMIC DNA]</scope>
    <source>
        <strain evidence="1 2">KCTC 32217</strain>
    </source>
</reference>
<evidence type="ECO:0000313" key="1">
    <source>
        <dbReference type="EMBL" id="MBS9525914.1"/>
    </source>
</evidence>
<keyword evidence="2" id="KW-1185">Reference proteome</keyword>
<dbReference type="Pfam" id="PF04883">
    <property type="entry name" value="HK97-gp10_like"/>
    <property type="match status" value="1"/>
</dbReference>
<dbReference type="RefSeq" id="WP_213946774.1">
    <property type="nucleotide sequence ID" value="NZ_JAHCMY010000024.1"/>
</dbReference>
<dbReference type="InterPro" id="IPR010064">
    <property type="entry name" value="HK97-gp10_tail"/>
</dbReference>
<dbReference type="EMBL" id="JAHCMY010000024">
    <property type="protein sequence ID" value="MBS9525914.1"/>
    <property type="molecule type" value="Genomic_DNA"/>
</dbReference>
<gene>
    <name evidence="1" type="ORF">KI659_17975</name>
</gene>
<dbReference type="AlphaFoldDB" id="A0AAP2CLH4"/>
<comment type="caution">
    <text evidence="1">The sequence shown here is derived from an EMBL/GenBank/DDBJ whole genome shotgun (WGS) entry which is preliminary data.</text>
</comment>
<sequence length="151" mass="17264">MKLVIDLDTKKLLQKLQKLPTEVQDKVVKKAVRDGAKAIQKEAKRTVPVDTGLMKKSIKVKQAKKKYSEGFLLIVKVEDKKHHLIELGTKDRKPQKAKKLAFEVNGKMIYVDKVTGLKPTPYLGTAYEKNKDNVIKQFKATLNNYINKMNQ</sequence>
<dbReference type="NCBIfam" id="TIGR01725">
    <property type="entry name" value="phge_HK97_gp10"/>
    <property type="match status" value="1"/>
</dbReference>
<evidence type="ECO:0000313" key="2">
    <source>
        <dbReference type="Proteomes" id="UP001319104"/>
    </source>
</evidence>